<dbReference type="RefSeq" id="WP_096577114.1">
    <property type="nucleotide sequence ID" value="NZ_CAWNJS010000001.1"/>
</dbReference>
<dbReference type="Pfam" id="PF03171">
    <property type="entry name" value="2OG-FeII_Oxy"/>
    <property type="match status" value="1"/>
</dbReference>
<dbReference type="Pfam" id="PF14226">
    <property type="entry name" value="DIOX_N"/>
    <property type="match status" value="1"/>
</dbReference>
<dbReference type="AlphaFoldDB" id="A0A1Z4N0D1"/>
<dbReference type="KEGG" id="ttq:NIES37_31520"/>
<gene>
    <name evidence="4" type="ORF">NIES37_31520</name>
</gene>
<protein>
    <submittedName>
        <fullName evidence="4">2OG-Fe(II) oxygenase</fullName>
    </submittedName>
</protein>
<dbReference type="InterPro" id="IPR026992">
    <property type="entry name" value="DIOX_N"/>
</dbReference>
<evidence type="ECO:0000256" key="1">
    <source>
        <dbReference type="ARBA" id="ARBA00004792"/>
    </source>
</evidence>
<accession>A0A1Z4N0D1</accession>
<dbReference type="InterPro" id="IPR027443">
    <property type="entry name" value="IPNS-like_sf"/>
</dbReference>
<feature type="domain" description="Fe2OG dioxygenase" evidence="3">
    <location>
        <begin position="181"/>
        <end position="284"/>
    </location>
</feature>
<dbReference type="EMBL" id="AP018248">
    <property type="protein sequence ID" value="BAY99173.1"/>
    <property type="molecule type" value="Genomic_DNA"/>
</dbReference>
<comment type="pathway">
    <text evidence="1">Antibiotic biosynthesis.</text>
</comment>
<comment type="similarity">
    <text evidence="2">Belongs to the iron/ascorbate-dependent oxidoreductase family.</text>
</comment>
<evidence type="ECO:0000313" key="5">
    <source>
        <dbReference type="Proteomes" id="UP000218785"/>
    </source>
</evidence>
<dbReference type="PROSITE" id="PS51471">
    <property type="entry name" value="FE2OG_OXY"/>
    <property type="match status" value="1"/>
</dbReference>
<dbReference type="SUPFAM" id="SSF51197">
    <property type="entry name" value="Clavaminate synthase-like"/>
    <property type="match status" value="1"/>
</dbReference>
<keyword evidence="2" id="KW-0408">Iron</keyword>
<evidence type="ECO:0000256" key="2">
    <source>
        <dbReference type="RuleBase" id="RU003682"/>
    </source>
</evidence>
<dbReference type="Gene3D" id="2.60.120.330">
    <property type="entry name" value="B-lactam Antibiotic, Isopenicillin N Synthase, Chain"/>
    <property type="match status" value="1"/>
</dbReference>
<organism evidence="4 5">
    <name type="scientific">Tolypothrix tenuis PCC 7101</name>
    <dbReference type="NCBI Taxonomy" id="231146"/>
    <lineage>
        <taxon>Bacteria</taxon>
        <taxon>Bacillati</taxon>
        <taxon>Cyanobacteriota</taxon>
        <taxon>Cyanophyceae</taxon>
        <taxon>Nostocales</taxon>
        <taxon>Tolypothrichaceae</taxon>
        <taxon>Tolypothrix</taxon>
    </lineage>
</organism>
<dbReference type="InterPro" id="IPR005123">
    <property type="entry name" value="Oxoglu/Fe-dep_dioxygenase_dom"/>
</dbReference>
<keyword evidence="2" id="KW-0479">Metal-binding</keyword>
<dbReference type="InterPro" id="IPR044861">
    <property type="entry name" value="IPNS-like_FE2OG_OXY"/>
</dbReference>
<evidence type="ECO:0000259" key="3">
    <source>
        <dbReference type="PROSITE" id="PS51471"/>
    </source>
</evidence>
<dbReference type="Proteomes" id="UP000218785">
    <property type="component" value="Chromosome"/>
</dbReference>
<sequence>MNSLQVVDEGFSQVPLIDISALVSGKGDRLKVASEIGQACRECGFFYIVGHGVDEGLQQRLEQLSRQFFAQDLATKMAIPMALGGKAWRGYFPVGGELTSGKPDIKEGIYFGAELGNDHPLVQANTPMHGANLFPENIPLFRETVLEYMEAMTQLGHILMASIALSLRLEASYFAERYTSDPLTLFRIFNYPPDLSPADGKNRWGVGEHTDYGVLTILKQDNSGGLQVKSRSRWVAAPPIPGSFVCNIGDMLDRMTRGLYRSTPHRVQNISGCDRLSFPFFFDPNFDVEVKPIPLDGVITKDDRTERWDQSSVHDFQGTYGDYVLGKVSKVFPELRRTVLETTQ</sequence>
<keyword evidence="2" id="KW-0560">Oxidoreductase</keyword>
<name>A0A1Z4N0D1_9CYAN</name>
<keyword evidence="5" id="KW-1185">Reference proteome</keyword>
<dbReference type="PRINTS" id="PR00682">
    <property type="entry name" value="IPNSYNTHASE"/>
</dbReference>
<dbReference type="InterPro" id="IPR050231">
    <property type="entry name" value="Iron_ascorbate_oxido_reductase"/>
</dbReference>
<evidence type="ECO:0000313" key="4">
    <source>
        <dbReference type="EMBL" id="BAY99173.1"/>
    </source>
</evidence>
<dbReference type="GO" id="GO:0046872">
    <property type="term" value="F:metal ion binding"/>
    <property type="evidence" value="ECO:0007669"/>
    <property type="project" value="UniProtKB-KW"/>
</dbReference>
<dbReference type="GO" id="GO:0016491">
    <property type="term" value="F:oxidoreductase activity"/>
    <property type="evidence" value="ECO:0007669"/>
    <property type="project" value="UniProtKB-KW"/>
</dbReference>
<proteinExistence type="inferred from homology"/>
<reference evidence="4 5" key="1">
    <citation type="submission" date="2017-06" db="EMBL/GenBank/DDBJ databases">
        <title>Genome sequencing of cyanobaciteial culture collection at National Institute for Environmental Studies (NIES).</title>
        <authorList>
            <person name="Hirose Y."/>
            <person name="Shimura Y."/>
            <person name="Fujisawa T."/>
            <person name="Nakamura Y."/>
            <person name="Kawachi M."/>
        </authorList>
    </citation>
    <scope>NUCLEOTIDE SEQUENCE [LARGE SCALE GENOMIC DNA]</scope>
    <source>
        <strain evidence="4 5">NIES-37</strain>
    </source>
</reference>
<dbReference type="PANTHER" id="PTHR47990">
    <property type="entry name" value="2-OXOGLUTARATE (2OG) AND FE(II)-DEPENDENT OXYGENASE SUPERFAMILY PROTEIN-RELATED"/>
    <property type="match status" value="1"/>
</dbReference>